<organism evidence="8 9">
    <name type="scientific">Pseudolycoriella hygida</name>
    <dbReference type="NCBI Taxonomy" id="35572"/>
    <lineage>
        <taxon>Eukaryota</taxon>
        <taxon>Metazoa</taxon>
        <taxon>Ecdysozoa</taxon>
        <taxon>Arthropoda</taxon>
        <taxon>Hexapoda</taxon>
        <taxon>Insecta</taxon>
        <taxon>Pterygota</taxon>
        <taxon>Neoptera</taxon>
        <taxon>Endopterygota</taxon>
        <taxon>Diptera</taxon>
        <taxon>Nematocera</taxon>
        <taxon>Sciaroidea</taxon>
        <taxon>Sciaridae</taxon>
        <taxon>Pseudolycoriella</taxon>
    </lineage>
</organism>
<dbReference type="GO" id="GO:0042626">
    <property type="term" value="F:ATPase-coupled transmembrane transporter activity"/>
    <property type="evidence" value="ECO:0007669"/>
    <property type="project" value="TreeGrafter"/>
</dbReference>
<dbReference type="InterPro" id="IPR003439">
    <property type="entry name" value="ABC_transporter-like_ATP-bd"/>
</dbReference>
<gene>
    <name evidence="8" type="primary">bw_0</name>
    <name evidence="8" type="ORF">Bhyg_16456</name>
</gene>
<evidence type="ECO:0000256" key="3">
    <source>
        <dbReference type="ARBA" id="ARBA00022448"/>
    </source>
</evidence>
<keyword evidence="3" id="KW-0813">Transport</keyword>
<dbReference type="Gene3D" id="3.40.50.300">
    <property type="entry name" value="P-loop containing nucleotide triphosphate hydrolases"/>
    <property type="match status" value="1"/>
</dbReference>
<evidence type="ECO:0000259" key="7">
    <source>
        <dbReference type="Pfam" id="PF00005"/>
    </source>
</evidence>
<dbReference type="AlphaFoldDB" id="A0A9Q0MME1"/>
<feature type="non-terminal residue" evidence="8">
    <location>
        <position position="1"/>
    </location>
</feature>
<evidence type="ECO:0000313" key="9">
    <source>
        <dbReference type="Proteomes" id="UP001151699"/>
    </source>
</evidence>
<dbReference type="GO" id="GO:0005886">
    <property type="term" value="C:plasma membrane"/>
    <property type="evidence" value="ECO:0007669"/>
    <property type="project" value="TreeGrafter"/>
</dbReference>
<comment type="caution">
    <text evidence="8">The sequence shown here is derived from an EMBL/GenBank/DDBJ whole genome shotgun (WGS) entry which is preliminary data.</text>
</comment>
<comment type="subcellular location">
    <subcellularLocation>
        <location evidence="1">Membrane</location>
        <topology evidence="1">Multi-pass membrane protein</topology>
    </subcellularLocation>
</comment>
<dbReference type="InterPro" id="IPR027417">
    <property type="entry name" value="P-loop_NTPase"/>
</dbReference>
<keyword evidence="6" id="KW-0472">Membrane</keyword>
<dbReference type="Pfam" id="PF00005">
    <property type="entry name" value="ABC_tran"/>
    <property type="match status" value="1"/>
</dbReference>
<dbReference type="PANTHER" id="PTHR48041">
    <property type="entry name" value="ABC TRANSPORTER G FAMILY MEMBER 28"/>
    <property type="match status" value="1"/>
</dbReference>
<dbReference type="PANTHER" id="PTHR48041:SF116">
    <property type="entry name" value="PROTEIN BROWN"/>
    <property type="match status" value="1"/>
</dbReference>
<dbReference type="InterPro" id="IPR050352">
    <property type="entry name" value="ABCG_transporters"/>
</dbReference>
<dbReference type="SUPFAM" id="SSF52540">
    <property type="entry name" value="P-loop containing nucleoside triphosphate hydrolases"/>
    <property type="match status" value="1"/>
</dbReference>
<dbReference type="EMBL" id="WJQU01002494">
    <property type="protein sequence ID" value="KAJ6632794.1"/>
    <property type="molecule type" value="Genomic_DNA"/>
</dbReference>
<evidence type="ECO:0000256" key="6">
    <source>
        <dbReference type="ARBA" id="ARBA00023136"/>
    </source>
</evidence>
<dbReference type="GO" id="GO:0016887">
    <property type="term" value="F:ATP hydrolysis activity"/>
    <property type="evidence" value="ECO:0007669"/>
    <property type="project" value="InterPro"/>
</dbReference>
<evidence type="ECO:0000313" key="8">
    <source>
        <dbReference type="EMBL" id="KAJ6632794.1"/>
    </source>
</evidence>
<name>A0A9Q0MME1_9DIPT</name>
<accession>A0A9Q0MME1</accession>
<keyword evidence="5" id="KW-1133">Transmembrane helix</keyword>
<dbReference type="OrthoDB" id="66620at2759"/>
<comment type="similarity">
    <text evidence="2">Belongs to the ABC transporter superfamily. ABCG family. Eye pigment precursor importer (TC 3.A.1.204) subfamily.</text>
</comment>
<sequence length="167" mass="19011">MCDSMRLQWDQLNYTVTQKVFQWKRFKSEVNELKILTDANGIVRSGELVAILGSSGSGKTTLLAAISQRIRGNVTGNVFINGRPITRKEMIQRSSFVPQFDIAIDSLTVREHLFFMSELRVDRRVSKFQKNDRINETLWKLGLMKVADSRISTLSGGERKTLNLATE</sequence>
<feature type="domain" description="ABC transporter" evidence="7">
    <location>
        <begin position="37"/>
        <end position="165"/>
    </location>
</feature>
<keyword evidence="4" id="KW-0812">Transmembrane</keyword>
<dbReference type="GO" id="GO:0005524">
    <property type="term" value="F:ATP binding"/>
    <property type="evidence" value="ECO:0007669"/>
    <property type="project" value="InterPro"/>
</dbReference>
<proteinExistence type="inferred from homology"/>
<protein>
    <submittedName>
        <fullName evidence="8">Protein brown</fullName>
    </submittedName>
</protein>
<keyword evidence="9" id="KW-1185">Reference proteome</keyword>
<evidence type="ECO:0000256" key="4">
    <source>
        <dbReference type="ARBA" id="ARBA00022692"/>
    </source>
</evidence>
<dbReference type="Proteomes" id="UP001151699">
    <property type="component" value="Unassembled WGS sequence"/>
</dbReference>
<reference evidence="8" key="1">
    <citation type="submission" date="2022-07" db="EMBL/GenBank/DDBJ databases">
        <authorList>
            <person name="Trinca V."/>
            <person name="Uliana J.V.C."/>
            <person name="Torres T.T."/>
            <person name="Ward R.J."/>
            <person name="Monesi N."/>
        </authorList>
    </citation>
    <scope>NUCLEOTIDE SEQUENCE</scope>
    <source>
        <strain evidence="8">HSMRA1968</strain>
        <tissue evidence="8">Whole embryos</tissue>
    </source>
</reference>
<evidence type="ECO:0000256" key="1">
    <source>
        <dbReference type="ARBA" id="ARBA00004141"/>
    </source>
</evidence>
<evidence type="ECO:0000256" key="2">
    <source>
        <dbReference type="ARBA" id="ARBA00005814"/>
    </source>
</evidence>
<evidence type="ECO:0000256" key="5">
    <source>
        <dbReference type="ARBA" id="ARBA00022989"/>
    </source>
</evidence>